<organism evidence="1 2">
    <name type="scientific">Rotaria sordida</name>
    <dbReference type="NCBI Taxonomy" id="392033"/>
    <lineage>
        <taxon>Eukaryota</taxon>
        <taxon>Metazoa</taxon>
        <taxon>Spiralia</taxon>
        <taxon>Gnathifera</taxon>
        <taxon>Rotifera</taxon>
        <taxon>Eurotatoria</taxon>
        <taxon>Bdelloidea</taxon>
        <taxon>Philodinida</taxon>
        <taxon>Philodinidae</taxon>
        <taxon>Rotaria</taxon>
    </lineage>
</organism>
<evidence type="ECO:0000313" key="1">
    <source>
        <dbReference type="EMBL" id="CAF1077644.1"/>
    </source>
</evidence>
<gene>
    <name evidence="1" type="ORF">ZHD862_LOCUS16414</name>
</gene>
<sequence length="176" mass="20505">MLFIDGTNRDIAVQWLNLSDKNKHHYSFAAYPANERSDRCIFYLDEIHTGETDFRFLIEFKAAVTLGNGLTKDDFVQQTYHYVSKEIKDVVLKQLKDYGGTKQCLSQLLDEEQQRELEQELEEERSPPVTTCQPILHEEIKQLCDMHSSMMNLKQHPIVFRRLPNAFTGATFVNDC</sequence>
<reference evidence="1" key="1">
    <citation type="submission" date="2021-02" db="EMBL/GenBank/DDBJ databases">
        <authorList>
            <person name="Nowell W R."/>
        </authorList>
    </citation>
    <scope>NUCLEOTIDE SEQUENCE</scope>
</reference>
<dbReference type="EMBL" id="CAJNOT010000773">
    <property type="protein sequence ID" value="CAF1077644.1"/>
    <property type="molecule type" value="Genomic_DNA"/>
</dbReference>
<name>A0A814MDY5_9BILA</name>
<dbReference type="AlphaFoldDB" id="A0A814MDY5"/>
<dbReference type="Proteomes" id="UP000663864">
    <property type="component" value="Unassembled WGS sequence"/>
</dbReference>
<evidence type="ECO:0000313" key="2">
    <source>
        <dbReference type="Proteomes" id="UP000663864"/>
    </source>
</evidence>
<accession>A0A814MDY5</accession>
<comment type="caution">
    <text evidence="1">The sequence shown here is derived from an EMBL/GenBank/DDBJ whole genome shotgun (WGS) entry which is preliminary data.</text>
</comment>
<proteinExistence type="predicted"/>
<protein>
    <submittedName>
        <fullName evidence="1">Uncharacterized protein</fullName>
    </submittedName>
</protein>